<dbReference type="PANTHER" id="PTHR42663">
    <property type="entry name" value="HYDROLASE C777.06C-RELATED-RELATED"/>
    <property type="match status" value="1"/>
</dbReference>
<protein>
    <recommendedName>
        <fullName evidence="3 6">Coenzyme PQQ synthesis protein B</fullName>
    </recommendedName>
    <alternativeName>
        <fullName evidence="6">Pyrroloquinoline quinone biosynthesis protein B</fullName>
    </alternativeName>
</protein>
<evidence type="ECO:0000256" key="2">
    <source>
        <dbReference type="ARBA" id="ARBA00008481"/>
    </source>
</evidence>
<evidence type="ECO:0000313" key="8">
    <source>
        <dbReference type="EMBL" id="NDY93090.1"/>
    </source>
</evidence>
<dbReference type="InterPro" id="IPR011842">
    <property type="entry name" value="PQQ_synth_PqqB"/>
</dbReference>
<reference evidence="8 9" key="1">
    <citation type="submission" date="2020-02" db="EMBL/GenBank/DDBJ databases">
        <title>Ideonella bacterium strain TBM-1.</title>
        <authorList>
            <person name="Chen W.-M."/>
        </authorList>
    </citation>
    <scope>NUCLEOTIDE SEQUENCE [LARGE SCALE GENOMIC DNA]</scope>
    <source>
        <strain evidence="8 9">TBM-1</strain>
    </source>
</reference>
<dbReference type="Gene3D" id="3.60.15.10">
    <property type="entry name" value="Ribonuclease Z/Hydroxyacylglutathione hydrolase-like"/>
    <property type="match status" value="1"/>
</dbReference>
<feature type="domain" description="Metallo-beta-lactamase" evidence="7">
    <location>
        <begin position="50"/>
        <end position="271"/>
    </location>
</feature>
<sequence>MKLIVLGAAAGGGFPQWNCNCRQCAGVRAGQPGLRRRTQSSVIVGEGADWLLVNASPDILQQIQATPVLQPGRALRDTGIRGVLLADGQIDHTTGLFMLRERGSPLPLWCTDPVHDDLTQGNPILGVLGHFCGVDRHTVTPDGSPFEVPGVPGLRVRALPLWSKPAPFSPHREHNVVGDNVGYLFENTANGRKLFYAPGLAEIDATVWEAMSGADVVMVDGTFWTDDEMVRLGVSRKLGREIGHLPQSGAGGMLEWLAKLPAATRKLLIHINNTNPILDEHSPERAACTAAGVEVSFDGLEIEL</sequence>
<dbReference type="InterPro" id="IPR036866">
    <property type="entry name" value="RibonucZ/Hydroxyglut_hydro"/>
</dbReference>
<comment type="caution">
    <text evidence="8">The sequence shown here is derived from an EMBL/GenBank/DDBJ whole genome shotgun (WGS) entry which is preliminary data.</text>
</comment>
<name>A0A7C9PK67_9BURK</name>
<evidence type="ECO:0000256" key="4">
    <source>
        <dbReference type="ARBA" id="ARBA00022448"/>
    </source>
</evidence>
<dbReference type="HAMAP" id="MF_00653">
    <property type="entry name" value="PQQ_syn_PqqB"/>
    <property type="match status" value="1"/>
</dbReference>
<evidence type="ECO:0000256" key="1">
    <source>
        <dbReference type="ARBA" id="ARBA00004886"/>
    </source>
</evidence>
<accession>A0A7C9PK67</accession>
<evidence type="ECO:0000256" key="3">
    <source>
        <dbReference type="ARBA" id="ARBA00015084"/>
    </source>
</evidence>
<dbReference type="AlphaFoldDB" id="A0A7C9PK67"/>
<dbReference type="Proteomes" id="UP000484255">
    <property type="component" value="Unassembled WGS sequence"/>
</dbReference>
<comment type="pathway">
    <text evidence="1 6">Cofactor biosynthesis; pyrroloquinoline quinone biosynthesis.</text>
</comment>
<keyword evidence="9" id="KW-1185">Reference proteome</keyword>
<organism evidence="8 9">
    <name type="scientific">Ideonella livida</name>
    <dbReference type="NCBI Taxonomy" id="2707176"/>
    <lineage>
        <taxon>Bacteria</taxon>
        <taxon>Pseudomonadati</taxon>
        <taxon>Pseudomonadota</taxon>
        <taxon>Betaproteobacteria</taxon>
        <taxon>Burkholderiales</taxon>
        <taxon>Sphaerotilaceae</taxon>
        <taxon>Ideonella</taxon>
    </lineage>
</organism>
<dbReference type="InterPro" id="IPR001279">
    <property type="entry name" value="Metallo-B-lactamas"/>
</dbReference>
<evidence type="ECO:0000313" key="9">
    <source>
        <dbReference type="Proteomes" id="UP000484255"/>
    </source>
</evidence>
<dbReference type="SUPFAM" id="SSF56281">
    <property type="entry name" value="Metallo-hydrolase/oxidoreductase"/>
    <property type="match status" value="1"/>
</dbReference>
<dbReference type="UniPathway" id="UPA00539"/>
<proteinExistence type="inferred from homology"/>
<dbReference type="RefSeq" id="WP_163459139.1">
    <property type="nucleotide sequence ID" value="NZ_JAAGOH010000027.1"/>
</dbReference>
<dbReference type="PANTHER" id="PTHR42663:SF7">
    <property type="entry name" value="COENZYME PQQ SYNTHESIS PROTEIN B"/>
    <property type="match status" value="1"/>
</dbReference>
<dbReference type="Pfam" id="PF12706">
    <property type="entry name" value="Lactamase_B_2"/>
    <property type="match status" value="1"/>
</dbReference>
<keyword evidence="5 6" id="KW-0884">PQQ biosynthesis</keyword>
<dbReference type="EMBL" id="JAAGOH010000027">
    <property type="protein sequence ID" value="NDY93090.1"/>
    <property type="molecule type" value="Genomic_DNA"/>
</dbReference>
<gene>
    <name evidence="6 8" type="primary">pqqB</name>
    <name evidence="8" type="ORF">G3A44_18005</name>
</gene>
<keyword evidence="4 6" id="KW-0813">Transport</keyword>
<evidence type="ECO:0000259" key="7">
    <source>
        <dbReference type="Pfam" id="PF12706"/>
    </source>
</evidence>
<evidence type="ECO:0000256" key="6">
    <source>
        <dbReference type="HAMAP-Rule" id="MF_00653"/>
    </source>
</evidence>
<evidence type="ECO:0000256" key="5">
    <source>
        <dbReference type="ARBA" id="ARBA00022905"/>
    </source>
</evidence>
<comment type="similarity">
    <text evidence="2 6">Belongs to the PqqB family.</text>
</comment>
<comment type="function">
    <text evidence="6">May be involved in the transport of PQQ or its precursor to the periplasm.</text>
</comment>
<dbReference type="CDD" id="cd16274">
    <property type="entry name" value="PQQB-like_MBL-fold"/>
    <property type="match status" value="1"/>
</dbReference>
<dbReference type="NCBIfam" id="TIGR02108">
    <property type="entry name" value="PQQ_syn_pqqB"/>
    <property type="match status" value="1"/>
</dbReference>
<dbReference type="GO" id="GO:0018189">
    <property type="term" value="P:pyrroloquinoline quinone biosynthetic process"/>
    <property type="evidence" value="ECO:0007669"/>
    <property type="project" value="UniProtKB-UniRule"/>
</dbReference>